<dbReference type="InterPro" id="IPR010727">
    <property type="entry name" value="DUF1302"/>
</dbReference>
<feature type="signal peptide" evidence="1">
    <location>
        <begin position="1"/>
        <end position="22"/>
    </location>
</feature>
<keyword evidence="1" id="KW-0732">Signal</keyword>
<dbReference type="Proteomes" id="UP001379945">
    <property type="component" value="Unassembled WGS sequence"/>
</dbReference>
<comment type="caution">
    <text evidence="2">The sequence shown here is derived from an EMBL/GenBank/DDBJ whole genome shotgun (WGS) entry which is preliminary data.</text>
</comment>
<feature type="chain" id="PRO_5046591926" evidence="1">
    <location>
        <begin position="23"/>
        <end position="579"/>
    </location>
</feature>
<dbReference type="RefSeq" id="WP_341398570.1">
    <property type="nucleotide sequence ID" value="NZ_JBBUTI010000005.1"/>
</dbReference>
<dbReference type="EMBL" id="JBBUTI010000005">
    <property type="protein sequence ID" value="MEK8046282.1"/>
    <property type="molecule type" value="Genomic_DNA"/>
</dbReference>
<protein>
    <submittedName>
        <fullName evidence="2">DUF1302 domain-containing protein</fullName>
    </submittedName>
</protein>
<gene>
    <name evidence="2" type="ORF">AACH00_08010</name>
</gene>
<reference evidence="2 3" key="1">
    <citation type="submission" date="2024-04" db="EMBL/GenBank/DDBJ databases">
        <title>Novel species of the genus Ideonella isolated from streams.</title>
        <authorList>
            <person name="Lu H."/>
        </authorList>
    </citation>
    <scope>NUCLEOTIDE SEQUENCE [LARGE SCALE GENOMIC DNA]</scope>
    <source>
        <strain evidence="2 3">LYT19W</strain>
    </source>
</reference>
<proteinExistence type="predicted"/>
<evidence type="ECO:0000313" key="2">
    <source>
        <dbReference type="EMBL" id="MEK8046282.1"/>
    </source>
</evidence>
<evidence type="ECO:0000313" key="3">
    <source>
        <dbReference type="Proteomes" id="UP001379945"/>
    </source>
</evidence>
<dbReference type="Pfam" id="PF06980">
    <property type="entry name" value="DUF1302"/>
    <property type="match status" value="1"/>
</dbReference>
<organism evidence="2 3">
    <name type="scientific">Ideonella margarita</name>
    <dbReference type="NCBI Taxonomy" id="2984191"/>
    <lineage>
        <taxon>Bacteria</taxon>
        <taxon>Pseudomonadati</taxon>
        <taxon>Pseudomonadota</taxon>
        <taxon>Betaproteobacteria</taxon>
        <taxon>Burkholderiales</taxon>
        <taxon>Sphaerotilaceae</taxon>
        <taxon>Ideonella</taxon>
    </lineage>
</organism>
<sequence>MMIRRTALAAAALVALVPAARAFTVDTDDADLKVRLDLTPKYSTAYRLHDPSVALSRLDVAADPGTVNEDDGNHNFRKGQISNRVDLLAEFDLSATGWGLRVSGNAWRDAVYLRANRYAGTPLFAAGNALGPVISTSNNSAGQAPNEFLEATRRQHGQGTEVLDAFVYAKGEIAGMRGTVRLGKHTLQWGESLFFGQNGIANAQGPVDVAKILSVPGWQFKEVLLPVEQVSGSLQVADGVNVGAYVQLKWRPSKIPGVGSYFSNQDYVGTGLVNFGNDAAGNPVLLAYDPAKDQRPRNGGQGGVQVRWAPADSDYQFGFYAAQYHDKTPAAPVFDFVNGHVRLAYAENVQTVGASVTASAGQLNWAVEGSLRHNAPLAADPAVLGLGPILACGASRDSACYPMGNTAHLQASGIYVLQPGALWGGGALVGELAYNRTLKVTRDIFAIGPGGSNAGLGGLDPNTTKGAWALRLLFEPQYFQVLPGLDLSVPIGLGVNFGGRSSAISNFAGGASNAGDYSIGVKGKYQNDWNVSLSWTDYFGKARTFTETLVAGSGSPRQLTFGQTLSDRGHVAFSLSRTF</sequence>
<accession>A0ABU9C776</accession>
<name>A0ABU9C776_9BURK</name>
<evidence type="ECO:0000256" key="1">
    <source>
        <dbReference type="SAM" id="SignalP"/>
    </source>
</evidence>
<keyword evidence="3" id="KW-1185">Reference proteome</keyword>